<feature type="compositionally biased region" description="Low complexity" evidence="1">
    <location>
        <begin position="32"/>
        <end position="47"/>
    </location>
</feature>
<gene>
    <name evidence="3" type="ORF">FD03_GL000268</name>
</gene>
<evidence type="ECO:0000313" key="3">
    <source>
        <dbReference type="EMBL" id="KRK80091.1"/>
    </source>
</evidence>
<proteinExistence type="predicted"/>
<sequence>MNKGKPFYKIWWFWLIVVVLVVVIFGMFGGNSDSSDKSSSNKASGHSTTEVEKGNKKSSSKSNNKVLNIDYTDRTVLDQKNYNLSFTDTSWQPETIKVTKVQVFKMKPFVYDDSSKAKAQGFIIIHMAITANRDITSYPDQGIVITSDGQQIDAALNTVKGYKENFGGDIAKGVTKEGDIMAPVEKLNNVSDIKSLRLKFDGSYDTDNYEDENAQHDYDITLNLNQ</sequence>
<dbReference type="eggNOG" id="COG3152">
    <property type="taxonomic scope" value="Bacteria"/>
</dbReference>
<keyword evidence="2" id="KW-1133">Transmembrane helix</keyword>
<dbReference type="RefSeq" id="WP_025024134.1">
    <property type="nucleotide sequence ID" value="NZ_AZDZ01000009.1"/>
</dbReference>
<dbReference type="AlphaFoldDB" id="A0A0R1K9P1"/>
<dbReference type="PATRIC" id="fig|1423775.4.peg.272"/>
<dbReference type="OrthoDB" id="2298539at2"/>
<dbReference type="EMBL" id="AZDZ01000009">
    <property type="protein sequence ID" value="KRK80091.1"/>
    <property type="molecule type" value="Genomic_DNA"/>
</dbReference>
<dbReference type="Proteomes" id="UP000051248">
    <property type="component" value="Unassembled WGS sequence"/>
</dbReference>
<comment type="caution">
    <text evidence="3">The sequence shown here is derived from an EMBL/GenBank/DDBJ whole genome shotgun (WGS) entry which is preliminary data.</text>
</comment>
<keyword evidence="4" id="KW-1185">Reference proteome</keyword>
<feature type="region of interest" description="Disordered" evidence="1">
    <location>
        <begin position="32"/>
        <end position="63"/>
    </location>
</feature>
<organism evidence="3 4">
    <name type="scientific">Companilactobacillus nodensis DSM 19682 = JCM 14932 = NBRC 107160</name>
    <dbReference type="NCBI Taxonomy" id="1423775"/>
    <lineage>
        <taxon>Bacteria</taxon>
        <taxon>Bacillati</taxon>
        <taxon>Bacillota</taxon>
        <taxon>Bacilli</taxon>
        <taxon>Lactobacillales</taxon>
        <taxon>Lactobacillaceae</taxon>
        <taxon>Companilactobacillus</taxon>
    </lineage>
</organism>
<dbReference type="STRING" id="1423775.FD03_GL000268"/>
<evidence type="ECO:0000256" key="1">
    <source>
        <dbReference type="SAM" id="MobiDB-lite"/>
    </source>
</evidence>
<name>A0A0R1K9P1_9LACO</name>
<keyword evidence="2" id="KW-0472">Membrane</keyword>
<protein>
    <submittedName>
        <fullName evidence="3">Prophage related protein</fullName>
    </submittedName>
</protein>
<keyword evidence="2" id="KW-0812">Transmembrane</keyword>
<reference evidence="3 4" key="1">
    <citation type="journal article" date="2015" name="Genome Announc.">
        <title>Expanding the biotechnology potential of lactobacilli through comparative genomics of 213 strains and associated genera.</title>
        <authorList>
            <person name="Sun Z."/>
            <person name="Harris H.M."/>
            <person name="McCann A."/>
            <person name="Guo C."/>
            <person name="Argimon S."/>
            <person name="Zhang W."/>
            <person name="Yang X."/>
            <person name="Jeffery I.B."/>
            <person name="Cooney J.C."/>
            <person name="Kagawa T.F."/>
            <person name="Liu W."/>
            <person name="Song Y."/>
            <person name="Salvetti E."/>
            <person name="Wrobel A."/>
            <person name="Rasinkangas P."/>
            <person name="Parkhill J."/>
            <person name="Rea M.C."/>
            <person name="O'Sullivan O."/>
            <person name="Ritari J."/>
            <person name="Douillard F.P."/>
            <person name="Paul Ross R."/>
            <person name="Yang R."/>
            <person name="Briner A.E."/>
            <person name="Felis G.E."/>
            <person name="de Vos W.M."/>
            <person name="Barrangou R."/>
            <person name="Klaenhammer T.R."/>
            <person name="Caufield P.W."/>
            <person name="Cui Y."/>
            <person name="Zhang H."/>
            <person name="O'Toole P.W."/>
        </authorList>
    </citation>
    <scope>NUCLEOTIDE SEQUENCE [LARGE SCALE GENOMIC DNA]</scope>
    <source>
        <strain evidence="3 4">DSM 19682</strain>
    </source>
</reference>
<feature type="transmembrane region" description="Helical" evidence="2">
    <location>
        <begin position="12"/>
        <end position="30"/>
    </location>
</feature>
<evidence type="ECO:0000313" key="4">
    <source>
        <dbReference type="Proteomes" id="UP000051248"/>
    </source>
</evidence>
<accession>A0A0R1K9P1</accession>
<evidence type="ECO:0000256" key="2">
    <source>
        <dbReference type="SAM" id="Phobius"/>
    </source>
</evidence>